<evidence type="ECO:0000313" key="2">
    <source>
        <dbReference type="EMBL" id="GFY48118.1"/>
    </source>
</evidence>
<proteinExistence type="predicted"/>
<reference evidence="2" key="1">
    <citation type="submission" date="2020-08" db="EMBL/GenBank/DDBJ databases">
        <title>Multicomponent nature underlies the extraordinary mechanical properties of spider dragline silk.</title>
        <authorList>
            <person name="Kono N."/>
            <person name="Nakamura H."/>
            <person name="Mori M."/>
            <person name="Yoshida Y."/>
            <person name="Ohtoshi R."/>
            <person name="Malay A.D."/>
            <person name="Moran D.A.P."/>
            <person name="Tomita M."/>
            <person name="Numata K."/>
            <person name="Arakawa K."/>
        </authorList>
    </citation>
    <scope>NUCLEOTIDE SEQUENCE</scope>
</reference>
<organism evidence="2 3">
    <name type="scientific">Trichonephila inaurata madagascariensis</name>
    <dbReference type="NCBI Taxonomy" id="2747483"/>
    <lineage>
        <taxon>Eukaryota</taxon>
        <taxon>Metazoa</taxon>
        <taxon>Ecdysozoa</taxon>
        <taxon>Arthropoda</taxon>
        <taxon>Chelicerata</taxon>
        <taxon>Arachnida</taxon>
        <taxon>Araneae</taxon>
        <taxon>Araneomorphae</taxon>
        <taxon>Entelegynae</taxon>
        <taxon>Araneoidea</taxon>
        <taxon>Nephilidae</taxon>
        <taxon>Trichonephila</taxon>
        <taxon>Trichonephila inaurata</taxon>
    </lineage>
</organism>
<keyword evidence="3" id="KW-1185">Reference proteome</keyword>
<feature type="region of interest" description="Disordered" evidence="1">
    <location>
        <begin position="92"/>
        <end position="118"/>
    </location>
</feature>
<name>A0A8X6X744_9ARAC</name>
<evidence type="ECO:0000256" key="1">
    <source>
        <dbReference type="SAM" id="MobiDB-lite"/>
    </source>
</evidence>
<dbReference type="AlphaFoldDB" id="A0A8X6X744"/>
<evidence type="ECO:0000313" key="3">
    <source>
        <dbReference type="Proteomes" id="UP000886998"/>
    </source>
</evidence>
<sequence>MSGTAKLELKSVAEKIGLIVTEGMKKSDIKRLIEESDVFKNDNEVVINAVEVVSENRNQKFDQDGQIEIERLKIERIKLELAQLRANVNNTQTSVNQGCKNEPEESLDSLIKSGPLNL</sequence>
<accession>A0A8X6X744</accession>
<dbReference type="Proteomes" id="UP000886998">
    <property type="component" value="Unassembled WGS sequence"/>
</dbReference>
<comment type="caution">
    <text evidence="2">The sequence shown here is derived from an EMBL/GenBank/DDBJ whole genome shotgun (WGS) entry which is preliminary data.</text>
</comment>
<protein>
    <submittedName>
        <fullName evidence="2">Integrase catalytic domain-containing protein</fullName>
    </submittedName>
</protein>
<dbReference type="EMBL" id="BMAV01006318">
    <property type="protein sequence ID" value="GFY48118.1"/>
    <property type="molecule type" value="Genomic_DNA"/>
</dbReference>
<dbReference type="OrthoDB" id="6436792at2759"/>
<gene>
    <name evidence="2" type="primary">AVEN_96605_1</name>
    <name evidence="2" type="ORF">TNIN_238961</name>
</gene>